<comment type="caution">
    <text evidence="1">The sequence shown here is derived from an EMBL/GenBank/DDBJ whole genome shotgun (WGS) entry which is preliminary data.</text>
</comment>
<dbReference type="RefSeq" id="WP_367406046.1">
    <property type="nucleotide sequence ID" value="NZ_JARNBH010000002.1"/>
</dbReference>
<name>A0AAW9NB31_9BACI</name>
<proteinExistence type="predicted"/>
<dbReference type="Proteomes" id="UP001307168">
    <property type="component" value="Unassembled WGS sequence"/>
</dbReference>
<dbReference type="AlphaFoldDB" id="A0AAW9NB31"/>
<dbReference type="EMBL" id="JARNBH010000002">
    <property type="protein sequence ID" value="MEC0271942.1"/>
    <property type="molecule type" value="Genomic_DNA"/>
</dbReference>
<protein>
    <submittedName>
        <fullName evidence="1">Uncharacterized protein</fullName>
    </submittedName>
</protein>
<keyword evidence="2" id="KW-1185">Reference proteome</keyword>
<organism evidence="1 2">
    <name type="scientific">Peribacillus castrilensis</name>
    <dbReference type="NCBI Taxonomy" id="2897690"/>
    <lineage>
        <taxon>Bacteria</taxon>
        <taxon>Bacillati</taxon>
        <taxon>Bacillota</taxon>
        <taxon>Bacilli</taxon>
        <taxon>Bacillales</taxon>
        <taxon>Bacillaceae</taxon>
        <taxon>Peribacillus</taxon>
    </lineage>
</organism>
<evidence type="ECO:0000313" key="1">
    <source>
        <dbReference type="EMBL" id="MEC0271942.1"/>
    </source>
</evidence>
<accession>A0AAW9NB31</accession>
<sequence length="97" mass="11466">MHITNEDLYERREMKMRKKINSTFSCTTCKEIVSIKTHTFYYLIAEYLTGPLDNSGRFCSINCVFKLLDSLNIDVDKIIEEHNKTLDILNEYDKGYE</sequence>
<gene>
    <name evidence="1" type="ORF">P4706_02435</name>
</gene>
<reference evidence="1 2" key="1">
    <citation type="submission" date="2023-03" db="EMBL/GenBank/DDBJ databases">
        <title>Bacillus Genome Sequencing.</title>
        <authorList>
            <person name="Dunlap C."/>
        </authorList>
    </citation>
    <scope>NUCLEOTIDE SEQUENCE [LARGE SCALE GENOMIC DNA]</scope>
    <source>
        <strain evidence="1 2">B-41290</strain>
    </source>
</reference>
<evidence type="ECO:0000313" key="2">
    <source>
        <dbReference type="Proteomes" id="UP001307168"/>
    </source>
</evidence>